<dbReference type="EMBL" id="QGDQ01000005">
    <property type="protein sequence ID" value="PWJ54936.1"/>
    <property type="molecule type" value="Genomic_DNA"/>
</dbReference>
<name>A0A316AAS2_9ACTN</name>
<sequence length="182" mass="18886">MVTALAGLLAVTGCGGSPGGAAGGVQTLAKVDGHRAEMAMPPNTFAVLEVAYDADTAQRMWQDNVPADLPTQDGEPRDAGRYGDLSDVDFSREAVAVWSSGESGSCPARVSDVELDSGYLVVTEDDDSDIGGACTADYNSYRVLVVVDRADLPEPDALATTGVRIKDTSIGSQVLLSLYPVS</sequence>
<gene>
    <name evidence="2" type="ORF">BXY45_105145</name>
</gene>
<keyword evidence="3" id="KW-1185">Reference proteome</keyword>
<comment type="caution">
    <text evidence="2">The sequence shown here is derived from an EMBL/GenBank/DDBJ whole genome shotgun (WGS) entry which is preliminary data.</text>
</comment>
<protein>
    <submittedName>
        <fullName evidence="2">Uncharacterized protein</fullName>
    </submittedName>
</protein>
<dbReference type="Proteomes" id="UP000245469">
    <property type="component" value="Unassembled WGS sequence"/>
</dbReference>
<accession>A0A316AAS2</accession>
<evidence type="ECO:0000313" key="3">
    <source>
        <dbReference type="Proteomes" id="UP000245469"/>
    </source>
</evidence>
<reference evidence="2 3" key="1">
    <citation type="submission" date="2018-03" db="EMBL/GenBank/DDBJ databases">
        <title>Genomic Encyclopedia of Archaeal and Bacterial Type Strains, Phase II (KMG-II): from individual species to whole genera.</title>
        <authorList>
            <person name="Goeker M."/>
        </authorList>
    </citation>
    <scope>NUCLEOTIDE SEQUENCE [LARGE SCALE GENOMIC DNA]</scope>
    <source>
        <strain evidence="2 3">DSM 44889</strain>
    </source>
</reference>
<evidence type="ECO:0000256" key="1">
    <source>
        <dbReference type="SAM" id="MobiDB-lite"/>
    </source>
</evidence>
<feature type="region of interest" description="Disordered" evidence="1">
    <location>
        <begin position="64"/>
        <end position="84"/>
    </location>
</feature>
<dbReference type="AlphaFoldDB" id="A0A316AAS2"/>
<organism evidence="2 3">
    <name type="scientific">Quadrisphaera granulorum</name>
    <dbReference type="NCBI Taxonomy" id="317664"/>
    <lineage>
        <taxon>Bacteria</taxon>
        <taxon>Bacillati</taxon>
        <taxon>Actinomycetota</taxon>
        <taxon>Actinomycetes</taxon>
        <taxon>Kineosporiales</taxon>
        <taxon>Kineosporiaceae</taxon>
        <taxon>Quadrisphaera</taxon>
    </lineage>
</organism>
<proteinExistence type="predicted"/>
<evidence type="ECO:0000313" key="2">
    <source>
        <dbReference type="EMBL" id="PWJ54936.1"/>
    </source>
</evidence>